<sequence>MKRGANSHRFAMFEPWRITGDTDCLSEVQEAGPRGSDCPLIGQEEVLTPQCQGPGGSRSPEQPEATSPSIPNGQCFGRICNKFPRIHSRIPCGRIMDLNPKSPVSLVAATTHGACYTPSWLYGCRAYSTLGSGCTLSAVADRLYVDVCTIKVCNA</sequence>
<keyword evidence="3" id="KW-1185">Reference proteome</keyword>
<feature type="region of interest" description="Disordered" evidence="1">
    <location>
        <begin position="49"/>
        <end position="70"/>
    </location>
</feature>
<name>A0A1J7J1I5_9PEZI</name>
<gene>
    <name evidence="2" type="ORF">CONLIGDRAFT_165493</name>
</gene>
<dbReference type="Proteomes" id="UP000182658">
    <property type="component" value="Unassembled WGS sequence"/>
</dbReference>
<dbReference type="EMBL" id="KV875094">
    <property type="protein sequence ID" value="OIW33243.1"/>
    <property type="molecule type" value="Genomic_DNA"/>
</dbReference>
<reference evidence="2 3" key="1">
    <citation type="submission" date="2016-10" db="EMBL/GenBank/DDBJ databases">
        <title>Draft genome sequence of Coniochaeta ligniaria NRRL30616, a lignocellulolytic fungus for bioabatement of inhibitors in plant biomass hydrolysates.</title>
        <authorList>
            <consortium name="DOE Joint Genome Institute"/>
            <person name="Jimenez D.J."/>
            <person name="Hector R.E."/>
            <person name="Riley R."/>
            <person name="Sun H."/>
            <person name="Grigoriev I.V."/>
            <person name="Van Elsas J.D."/>
            <person name="Nichols N.N."/>
        </authorList>
    </citation>
    <scope>NUCLEOTIDE SEQUENCE [LARGE SCALE GENOMIC DNA]</scope>
    <source>
        <strain evidence="2 3">NRRL 30616</strain>
    </source>
</reference>
<evidence type="ECO:0000256" key="1">
    <source>
        <dbReference type="SAM" id="MobiDB-lite"/>
    </source>
</evidence>
<evidence type="ECO:0000313" key="2">
    <source>
        <dbReference type="EMBL" id="OIW33243.1"/>
    </source>
</evidence>
<dbReference type="InParanoid" id="A0A1J7J1I5"/>
<proteinExistence type="predicted"/>
<organism evidence="2 3">
    <name type="scientific">Coniochaeta ligniaria NRRL 30616</name>
    <dbReference type="NCBI Taxonomy" id="1408157"/>
    <lineage>
        <taxon>Eukaryota</taxon>
        <taxon>Fungi</taxon>
        <taxon>Dikarya</taxon>
        <taxon>Ascomycota</taxon>
        <taxon>Pezizomycotina</taxon>
        <taxon>Sordariomycetes</taxon>
        <taxon>Sordariomycetidae</taxon>
        <taxon>Coniochaetales</taxon>
        <taxon>Coniochaetaceae</taxon>
        <taxon>Coniochaeta</taxon>
    </lineage>
</organism>
<protein>
    <submittedName>
        <fullName evidence="2">Uncharacterized protein</fullName>
    </submittedName>
</protein>
<accession>A0A1J7J1I5</accession>
<dbReference type="AlphaFoldDB" id="A0A1J7J1I5"/>
<evidence type="ECO:0000313" key="3">
    <source>
        <dbReference type="Proteomes" id="UP000182658"/>
    </source>
</evidence>